<keyword evidence="3 5" id="KW-1133">Transmembrane helix</keyword>
<dbReference type="InterPro" id="IPR036259">
    <property type="entry name" value="MFS_trans_sf"/>
</dbReference>
<gene>
    <name evidence="6" type="ORF">MAR_001047</name>
</gene>
<reference evidence="6" key="1">
    <citation type="submission" date="2022-11" db="EMBL/GenBank/DDBJ databases">
        <title>Centuries of genome instability and evolution in soft-shell clam transmissible cancer (bioRxiv).</title>
        <authorList>
            <person name="Hart S.F.M."/>
            <person name="Yonemitsu M.A."/>
            <person name="Giersch R.M."/>
            <person name="Beal B.F."/>
            <person name="Arriagada G."/>
            <person name="Davis B.W."/>
            <person name="Ostrander E.A."/>
            <person name="Goff S.P."/>
            <person name="Metzger M.J."/>
        </authorList>
    </citation>
    <scope>NUCLEOTIDE SEQUENCE</scope>
    <source>
        <strain evidence="6">MELC-2E11</strain>
        <tissue evidence="6">Siphon/mantle</tissue>
    </source>
</reference>
<protein>
    <submittedName>
        <fullName evidence="6">S22A4-like protein</fullName>
    </submittedName>
</protein>
<evidence type="ECO:0000313" key="7">
    <source>
        <dbReference type="Proteomes" id="UP001164746"/>
    </source>
</evidence>
<feature type="transmembrane region" description="Helical" evidence="5">
    <location>
        <begin position="307"/>
        <end position="326"/>
    </location>
</feature>
<dbReference type="InterPro" id="IPR011701">
    <property type="entry name" value="MFS"/>
</dbReference>
<dbReference type="EMBL" id="CP111022">
    <property type="protein sequence ID" value="WAR19209.1"/>
    <property type="molecule type" value="Genomic_DNA"/>
</dbReference>
<accession>A0ABY7FDF1</accession>
<dbReference type="Pfam" id="PF00083">
    <property type="entry name" value="Sugar_tr"/>
    <property type="match status" value="1"/>
</dbReference>
<evidence type="ECO:0000256" key="2">
    <source>
        <dbReference type="ARBA" id="ARBA00022692"/>
    </source>
</evidence>
<comment type="subcellular location">
    <subcellularLocation>
        <location evidence="1">Membrane</location>
        <topology evidence="1">Multi-pass membrane protein</topology>
    </subcellularLocation>
</comment>
<sequence length="401" mass="44722">MDSEDVLRVLDSGKHNIFQWLTFFKLGFVYLRGCWHVLAIIFMGAVPSHWCARPEDTNSTHYYPDGECSVTFEQGGTNVTEECSYGYEYGKEFDSTIATDFDLVCKNDYQVDLSTTIYMIGSALGAILITPLSDKYGRKKVLLVSLWIQGVFGIGVAFVQSYIAFVITRFVVALLNMAIALIAYVMITELFTTKKRTLPSVGVNFFWSWGIMTLALFGYLIRDWRHMQILITVPNFITVFTRVNTLALDQQKMEIAPQNGQKCGKNKHTPTLHGNMFVNLAISGAVEMPACLTCMYVLERTGRRKPLVCFMLLCGVMNIVTIFVPAETASGVNLQPLTITFAMIGKFGITGAYSTVYLMSAEIFPTSVRNQAVGLSSFFENCGSISAPFIVYGRIHDSSNL</sequence>
<dbReference type="SUPFAM" id="SSF103473">
    <property type="entry name" value="MFS general substrate transporter"/>
    <property type="match status" value="1"/>
</dbReference>
<organism evidence="6 7">
    <name type="scientific">Mya arenaria</name>
    <name type="common">Soft-shell clam</name>
    <dbReference type="NCBI Taxonomy" id="6604"/>
    <lineage>
        <taxon>Eukaryota</taxon>
        <taxon>Metazoa</taxon>
        <taxon>Spiralia</taxon>
        <taxon>Lophotrochozoa</taxon>
        <taxon>Mollusca</taxon>
        <taxon>Bivalvia</taxon>
        <taxon>Autobranchia</taxon>
        <taxon>Heteroconchia</taxon>
        <taxon>Euheterodonta</taxon>
        <taxon>Imparidentia</taxon>
        <taxon>Neoheterodontei</taxon>
        <taxon>Myida</taxon>
        <taxon>Myoidea</taxon>
        <taxon>Myidae</taxon>
        <taxon>Mya</taxon>
    </lineage>
</organism>
<feature type="transmembrane region" description="Helical" evidence="5">
    <location>
        <begin position="170"/>
        <end position="191"/>
    </location>
</feature>
<dbReference type="PANTHER" id="PTHR24064">
    <property type="entry name" value="SOLUTE CARRIER FAMILY 22 MEMBER"/>
    <property type="match status" value="1"/>
</dbReference>
<dbReference type="InterPro" id="IPR005828">
    <property type="entry name" value="MFS_sugar_transport-like"/>
</dbReference>
<dbReference type="Gene3D" id="1.20.1250.20">
    <property type="entry name" value="MFS general substrate transporter like domains"/>
    <property type="match status" value="2"/>
</dbReference>
<proteinExistence type="predicted"/>
<feature type="transmembrane region" description="Helical" evidence="5">
    <location>
        <begin position="203"/>
        <end position="221"/>
    </location>
</feature>
<evidence type="ECO:0000256" key="4">
    <source>
        <dbReference type="ARBA" id="ARBA00023136"/>
    </source>
</evidence>
<feature type="transmembrane region" description="Helical" evidence="5">
    <location>
        <begin position="20"/>
        <end position="46"/>
    </location>
</feature>
<dbReference type="CDD" id="cd17317">
    <property type="entry name" value="MFS_SLC22"/>
    <property type="match status" value="1"/>
</dbReference>
<evidence type="ECO:0000256" key="5">
    <source>
        <dbReference type="SAM" id="Phobius"/>
    </source>
</evidence>
<feature type="transmembrane region" description="Helical" evidence="5">
    <location>
        <begin position="276"/>
        <end position="298"/>
    </location>
</feature>
<name>A0ABY7FDF1_MYAAR</name>
<feature type="transmembrane region" description="Helical" evidence="5">
    <location>
        <begin position="141"/>
        <end position="164"/>
    </location>
</feature>
<evidence type="ECO:0000256" key="3">
    <source>
        <dbReference type="ARBA" id="ARBA00022989"/>
    </source>
</evidence>
<keyword evidence="4 5" id="KW-0472">Membrane</keyword>
<dbReference type="Proteomes" id="UP001164746">
    <property type="component" value="Chromosome 11"/>
</dbReference>
<evidence type="ECO:0000256" key="1">
    <source>
        <dbReference type="ARBA" id="ARBA00004141"/>
    </source>
</evidence>
<feature type="transmembrane region" description="Helical" evidence="5">
    <location>
        <begin position="109"/>
        <end position="129"/>
    </location>
</feature>
<keyword evidence="7" id="KW-1185">Reference proteome</keyword>
<evidence type="ECO:0000313" key="6">
    <source>
        <dbReference type="EMBL" id="WAR19209.1"/>
    </source>
</evidence>
<keyword evidence="2 5" id="KW-0812">Transmembrane</keyword>
<dbReference type="Pfam" id="PF07690">
    <property type="entry name" value="MFS_1"/>
    <property type="match status" value="1"/>
</dbReference>
<feature type="transmembrane region" description="Helical" evidence="5">
    <location>
        <begin position="338"/>
        <end position="359"/>
    </location>
</feature>